<dbReference type="AlphaFoldDB" id="A0AAV7WMI0"/>
<reference evidence="12" key="1">
    <citation type="journal article" date="2022" name="bioRxiv">
        <title>Sequencing and chromosome-scale assembly of the giantPleurodeles waltlgenome.</title>
        <authorList>
            <person name="Brown T."/>
            <person name="Elewa A."/>
            <person name="Iarovenko S."/>
            <person name="Subramanian E."/>
            <person name="Araus A.J."/>
            <person name="Petzold A."/>
            <person name="Susuki M."/>
            <person name="Suzuki K.-i.T."/>
            <person name="Hayashi T."/>
            <person name="Toyoda A."/>
            <person name="Oliveira C."/>
            <person name="Osipova E."/>
            <person name="Leigh N.D."/>
            <person name="Simon A."/>
            <person name="Yun M.H."/>
        </authorList>
    </citation>
    <scope>NUCLEOTIDE SEQUENCE</scope>
    <source>
        <strain evidence="12">20211129_DDA</strain>
        <tissue evidence="12">Liver</tissue>
    </source>
</reference>
<feature type="coiled-coil region" evidence="10">
    <location>
        <begin position="266"/>
        <end position="339"/>
    </location>
</feature>
<dbReference type="InterPro" id="IPR032733">
    <property type="entry name" value="HAUS3_N"/>
</dbReference>
<sequence length="605" mass="69522">MNCGKTFVDKLKKLGYAHADKLNGEDFDWLFETTDTQSFLEWFCGHVSEQQVLSKDTLKSFNSLKESGKHILDENDLEEVLKTCKAAESRHTSEDEIELEKLQEELRFLQKIKGIKANRCNKLQVMASTSGHMSLKLRDAEEVGTNHLKAVQETLSAENNKMNNELKTLTETLKMMISFFAASNLALGSGVPAVLLSQLSLESYLSQEEQRTSALTSYTKKQFFEGISELIESSNEENFQLLELDESRSCIQDESHELNEQRTSEMARLQLAYICAKQQLVQLKANDTSLEAGLECAKEQLLSLRNKTNEKAENVEARNASLKNELLQLRNQMKHIQSETLPDLVKENAQLLNMPIVKGDFDLQIARQDYYTSRQDLVCSQLMKQKSSFELLHLAYETELRKHRDIHRQLEAVLENLKQCSKSLHQALEMLSDPTISRFSKAKNSIDSKDCTSTRIYQLIEGKNEKQQLFKTYEGLEEVAKKLMHNILSYQDQFAVSSQEQSLIMSKMDADVKTLRDSMYYGESCLLLSAKELTEQFQKLETQMNSVNQLIKEFLGDLKNKKKILETNKLHKMEKQLYVYFFQDAGCLKRVFEQVEAKANVHEKP</sequence>
<evidence type="ECO:0000256" key="10">
    <source>
        <dbReference type="SAM" id="Coils"/>
    </source>
</evidence>
<protein>
    <recommendedName>
        <fullName evidence="11">HAUS augmin-like complex subunit 3 N-terminal domain-containing protein</fullName>
    </recommendedName>
</protein>
<dbReference type="GO" id="GO:0031023">
    <property type="term" value="P:microtubule organizing center organization"/>
    <property type="evidence" value="ECO:0007669"/>
    <property type="project" value="TreeGrafter"/>
</dbReference>
<evidence type="ECO:0000256" key="7">
    <source>
        <dbReference type="ARBA" id="ARBA00023054"/>
    </source>
</evidence>
<dbReference type="GO" id="GO:0051301">
    <property type="term" value="P:cell division"/>
    <property type="evidence" value="ECO:0007669"/>
    <property type="project" value="UniProtKB-KW"/>
</dbReference>
<dbReference type="PANTHER" id="PTHR19378:SF0">
    <property type="entry name" value="HAUS AUGMIN-LIKE COMPLEX SUBUNIT 3"/>
    <property type="match status" value="1"/>
</dbReference>
<evidence type="ECO:0000256" key="6">
    <source>
        <dbReference type="ARBA" id="ARBA00022776"/>
    </source>
</evidence>
<dbReference type="Proteomes" id="UP001066276">
    <property type="component" value="Chromosome 1_1"/>
</dbReference>
<keyword evidence="5" id="KW-0493">Microtubule</keyword>
<gene>
    <name evidence="12" type="ORF">NDU88_001458</name>
</gene>
<keyword evidence="9" id="KW-0131">Cell cycle</keyword>
<keyword evidence="3" id="KW-0963">Cytoplasm</keyword>
<evidence type="ECO:0000256" key="3">
    <source>
        <dbReference type="ARBA" id="ARBA00022490"/>
    </source>
</evidence>
<keyword evidence="6" id="KW-0498">Mitosis</keyword>
<feature type="domain" description="HAUS augmin-like complex subunit 3 N-terminal" evidence="11">
    <location>
        <begin position="29"/>
        <end position="285"/>
    </location>
</feature>
<proteinExistence type="inferred from homology"/>
<evidence type="ECO:0000313" key="12">
    <source>
        <dbReference type="EMBL" id="KAJ1213827.1"/>
    </source>
</evidence>
<evidence type="ECO:0000256" key="9">
    <source>
        <dbReference type="ARBA" id="ARBA00023306"/>
    </source>
</evidence>
<comment type="similarity">
    <text evidence="2">Belongs to the HAUS3 family.</text>
</comment>
<keyword evidence="7 10" id="KW-0175">Coiled coil</keyword>
<dbReference type="GO" id="GO:0005874">
    <property type="term" value="C:microtubule"/>
    <property type="evidence" value="ECO:0007669"/>
    <property type="project" value="UniProtKB-KW"/>
</dbReference>
<dbReference type="InterPro" id="IPR026206">
    <property type="entry name" value="HAUS3"/>
</dbReference>
<dbReference type="PRINTS" id="PR02089">
    <property type="entry name" value="HAUSAUGMINL3"/>
</dbReference>
<dbReference type="PANTHER" id="PTHR19378">
    <property type="entry name" value="GOLGIN- RELATED"/>
    <property type="match status" value="1"/>
</dbReference>
<dbReference type="Pfam" id="PF14932">
    <property type="entry name" value="HAUS-augmin3"/>
    <property type="match status" value="1"/>
</dbReference>
<dbReference type="GO" id="GO:0070652">
    <property type="term" value="C:HAUS complex"/>
    <property type="evidence" value="ECO:0007669"/>
    <property type="project" value="InterPro"/>
</dbReference>
<dbReference type="GO" id="GO:0051225">
    <property type="term" value="P:spindle assembly"/>
    <property type="evidence" value="ECO:0007669"/>
    <property type="project" value="InterPro"/>
</dbReference>
<evidence type="ECO:0000313" key="13">
    <source>
        <dbReference type="Proteomes" id="UP001066276"/>
    </source>
</evidence>
<evidence type="ECO:0000256" key="4">
    <source>
        <dbReference type="ARBA" id="ARBA00022618"/>
    </source>
</evidence>
<keyword evidence="13" id="KW-1185">Reference proteome</keyword>
<evidence type="ECO:0000256" key="8">
    <source>
        <dbReference type="ARBA" id="ARBA00023212"/>
    </source>
</evidence>
<evidence type="ECO:0000256" key="2">
    <source>
        <dbReference type="ARBA" id="ARBA00009645"/>
    </source>
</evidence>
<evidence type="ECO:0000259" key="11">
    <source>
        <dbReference type="Pfam" id="PF14932"/>
    </source>
</evidence>
<name>A0AAV7WMI0_PLEWA</name>
<comment type="caution">
    <text evidence="12">The sequence shown here is derived from an EMBL/GenBank/DDBJ whole genome shotgun (WGS) entry which is preliminary data.</text>
</comment>
<dbReference type="GO" id="GO:0005815">
    <property type="term" value="C:microtubule organizing center"/>
    <property type="evidence" value="ECO:0007669"/>
    <property type="project" value="TreeGrafter"/>
</dbReference>
<keyword evidence="4" id="KW-0132">Cell division</keyword>
<accession>A0AAV7WMI0</accession>
<evidence type="ECO:0000256" key="1">
    <source>
        <dbReference type="ARBA" id="ARBA00004186"/>
    </source>
</evidence>
<dbReference type="EMBL" id="JANPWB010000001">
    <property type="protein sequence ID" value="KAJ1213827.1"/>
    <property type="molecule type" value="Genomic_DNA"/>
</dbReference>
<keyword evidence="8" id="KW-0206">Cytoskeleton</keyword>
<organism evidence="12 13">
    <name type="scientific">Pleurodeles waltl</name>
    <name type="common">Iberian ribbed newt</name>
    <dbReference type="NCBI Taxonomy" id="8319"/>
    <lineage>
        <taxon>Eukaryota</taxon>
        <taxon>Metazoa</taxon>
        <taxon>Chordata</taxon>
        <taxon>Craniata</taxon>
        <taxon>Vertebrata</taxon>
        <taxon>Euteleostomi</taxon>
        <taxon>Amphibia</taxon>
        <taxon>Batrachia</taxon>
        <taxon>Caudata</taxon>
        <taxon>Salamandroidea</taxon>
        <taxon>Salamandridae</taxon>
        <taxon>Pleurodelinae</taxon>
        <taxon>Pleurodeles</taxon>
    </lineage>
</organism>
<dbReference type="GO" id="GO:0072686">
    <property type="term" value="C:mitotic spindle"/>
    <property type="evidence" value="ECO:0007669"/>
    <property type="project" value="TreeGrafter"/>
</dbReference>
<evidence type="ECO:0000256" key="5">
    <source>
        <dbReference type="ARBA" id="ARBA00022701"/>
    </source>
</evidence>
<comment type="subcellular location">
    <subcellularLocation>
        <location evidence="1">Cytoplasm</location>
        <location evidence="1">Cytoskeleton</location>
        <location evidence="1">Spindle</location>
    </subcellularLocation>
</comment>